<keyword evidence="4" id="KW-1185">Reference proteome</keyword>
<evidence type="ECO:0000256" key="1">
    <source>
        <dbReference type="SAM" id="MobiDB-lite"/>
    </source>
</evidence>
<gene>
    <name evidence="3" type="ORF">TTAC_LOCUS4499</name>
</gene>
<dbReference type="EMBL" id="UYWX01004600">
    <property type="protein sequence ID" value="VDM25070.1"/>
    <property type="molecule type" value="Genomic_DNA"/>
</dbReference>
<proteinExistence type="predicted"/>
<reference evidence="5" key="1">
    <citation type="submission" date="2017-02" db="UniProtKB">
        <authorList>
            <consortium name="WormBaseParasite"/>
        </authorList>
    </citation>
    <scope>IDENTIFICATION</scope>
</reference>
<dbReference type="WBParaSite" id="TTAC_0000451401-mRNA-1">
    <property type="protein sequence ID" value="TTAC_0000451401-mRNA-1"/>
    <property type="gene ID" value="TTAC_0000451401"/>
</dbReference>
<keyword evidence="2" id="KW-0812">Transmembrane</keyword>
<evidence type="ECO:0000313" key="5">
    <source>
        <dbReference type="WBParaSite" id="TTAC_0000451401-mRNA-1"/>
    </source>
</evidence>
<feature type="region of interest" description="Disordered" evidence="1">
    <location>
        <begin position="1"/>
        <end position="23"/>
    </location>
</feature>
<feature type="region of interest" description="Disordered" evidence="1">
    <location>
        <begin position="157"/>
        <end position="176"/>
    </location>
</feature>
<dbReference type="OrthoDB" id="6287040at2759"/>
<organism evidence="5">
    <name type="scientific">Hydatigena taeniaeformis</name>
    <name type="common">Feline tapeworm</name>
    <name type="synonym">Taenia taeniaeformis</name>
    <dbReference type="NCBI Taxonomy" id="6205"/>
    <lineage>
        <taxon>Eukaryota</taxon>
        <taxon>Metazoa</taxon>
        <taxon>Spiralia</taxon>
        <taxon>Lophotrochozoa</taxon>
        <taxon>Platyhelminthes</taxon>
        <taxon>Cestoda</taxon>
        <taxon>Eucestoda</taxon>
        <taxon>Cyclophyllidea</taxon>
        <taxon>Taeniidae</taxon>
        <taxon>Hydatigera</taxon>
    </lineage>
</organism>
<dbReference type="Proteomes" id="UP000274429">
    <property type="component" value="Unassembled WGS sequence"/>
</dbReference>
<keyword evidence="2" id="KW-1133">Transmembrane helix</keyword>
<evidence type="ECO:0000313" key="3">
    <source>
        <dbReference type="EMBL" id="VDM25070.1"/>
    </source>
</evidence>
<dbReference type="AlphaFoldDB" id="A0A0R3WUS4"/>
<keyword evidence="2" id="KW-0472">Membrane</keyword>
<dbReference type="STRING" id="6205.A0A0R3WUS4"/>
<feature type="transmembrane region" description="Helical" evidence="2">
    <location>
        <begin position="294"/>
        <end position="320"/>
    </location>
</feature>
<evidence type="ECO:0000313" key="4">
    <source>
        <dbReference type="Proteomes" id="UP000274429"/>
    </source>
</evidence>
<reference evidence="3 4" key="2">
    <citation type="submission" date="2018-11" db="EMBL/GenBank/DDBJ databases">
        <authorList>
            <consortium name="Pathogen Informatics"/>
        </authorList>
    </citation>
    <scope>NUCLEOTIDE SEQUENCE [LARGE SCALE GENOMIC DNA]</scope>
</reference>
<protein>
    <submittedName>
        <fullName evidence="3 5">Uncharacterized protein</fullName>
    </submittedName>
</protein>
<feature type="transmembrane region" description="Helical" evidence="2">
    <location>
        <begin position="264"/>
        <end position="288"/>
    </location>
</feature>
<evidence type="ECO:0000256" key="2">
    <source>
        <dbReference type="SAM" id="Phobius"/>
    </source>
</evidence>
<sequence>MRVSITSRQKRFNGKTTMSPLSTEELNRLEGLYIEEAMRASANSMSRELAQLASYFQLVFLSDSNGGGGGGGGGVGGGGESTGGQNNARTLLNKAQLAVKQKPNVPNLRESLLELSQFPPAASTSLHYHMHGENASVPMSVSASATGTPTMTTATAVATTTAPPPPTTGTTTTTTTATTVTATVSVSTATATTTSVSTVSGTHSRSSGGLMRVGSELHFSLSLPSISPPLAPVLAALLPEHPHVFNLLFPPPSPPAPSSSPPNFLPATGTVFAIAIVTVVAAVVAVASSSSSSLLLLLLLLLLFSSLTLPLPLLLLLLPVHVALKSFSIHLPQQIMNKRPIYINIWWSSSISVLRLSRVIFGHSSNHEC</sequence>
<feature type="compositionally biased region" description="Polar residues" evidence="1">
    <location>
        <begin position="14"/>
        <end position="23"/>
    </location>
</feature>
<name>A0A0R3WUS4_HYDTA</name>
<accession>A0A0R3WUS4</accession>